<dbReference type="EMBL" id="LIXZ01000003">
    <property type="protein sequence ID" value="KPL60485.1"/>
    <property type="molecule type" value="Genomic_DNA"/>
</dbReference>
<dbReference type="InterPro" id="IPR028082">
    <property type="entry name" value="Peripla_BP_I"/>
</dbReference>
<dbReference type="InterPro" id="IPR046335">
    <property type="entry name" value="LacI/GalR-like_sensor"/>
</dbReference>
<proteinExistence type="predicted"/>
<reference evidence="5 6" key="1">
    <citation type="submission" date="2015-08" db="EMBL/GenBank/DDBJ databases">
        <title>Draft Genome Sequence of Bacillus vietnamensis UCD-SED5.</title>
        <authorList>
            <person name="Lee R.D."/>
            <person name="Jospin G."/>
            <person name="Lang J.M."/>
            <person name="Coil D.A."/>
            <person name="Eisen J.A."/>
        </authorList>
    </citation>
    <scope>NUCLEOTIDE SEQUENCE [LARGE SCALE GENOMIC DNA]</scope>
    <source>
        <strain evidence="5 6">UCD-SED5</strain>
    </source>
</reference>
<dbReference type="Pfam" id="PF13377">
    <property type="entry name" value="Peripla_BP_3"/>
    <property type="match status" value="1"/>
</dbReference>
<dbReference type="Gene3D" id="1.10.260.40">
    <property type="entry name" value="lambda repressor-like DNA-binding domains"/>
    <property type="match status" value="1"/>
</dbReference>
<name>A0A0P6W306_9BACI</name>
<dbReference type="AlphaFoldDB" id="A0A0P6W306"/>
<keyword evidence="2" id="KW-0238">DNA-binding</keyword>
<dbReference type="Pfam" id="PF00356">
    <property type="entry name" value="LacI"/>
    <property type="match status" value="1"/>
</dbReference>
<dbReference type="SUPFAM" id="SSF53822">
    <property type="entry name" value="Periplasmic binding protein-like I"/>
    <property type="match status" value="1"/>
</dbReference>
<dbReference type="RefSeq" id="WP_060671395.1">
    <property type="nucleotide sequence ID" value="NZ_LIXZ01000003.1"/>
</dbReference>
<sequence length="341" mass="37957">MDIFDIARLAGVSRKTVQRVLNDSPQVRTETRERILKIMEEHQYQPNVSARRLVMKKTHTIGLFIIQDPGKDRIYSDDLFYSVVIGAVINACSLRGYKVLVTMAEVDDPAPVLKLYREKSIDAGIIISWSNVQSIVDEILSADFLVGVFDQNNVTHRTPSIPMPVLQNEAGAREATHHLLQLGHEEIGIITGEEDNPAAVERLNGYQKALKAAGIKVKPEHIYRGRFVEESGKEAVHHWIRQGELPSAIVCSNDHIAFGALKALKEAGRDVPGDVSLIGFDNIFLTEYTSPALSTMNVPRVEMAVALVEQLIHRVEGKPYETMNPFQASLVIRNSCAEKKA</sequence>
<gene>
    <name evidence="5" type="ORF">AM506_04970</name>
</gene>
<evidence type="ECO:0000256" key="1">
    <source>
        <dbReference type="ARBA" id="ARBA00023015"/>
    </source>
</evidence>
<dbReference type="PROSITE" id="PS50932">
    <property type="entry name" value="HTH_LACI_2"/>
    <property type="match status" value="1"/>
</dbReference>
<dbReference type="eggNOG" id="COG1609">
    <property type="taxonomic scope" value="Bacteria"/>
</dbReference>
<dbReference type="SUPFAM" id="SSF47413">
    <property type="entry name" value="lambda repressor-like DNA-binding domains"/>
    <property type="match status" value="1"/>
</dbReference>
<dbReference type="PROSITE" id="PS00356">
    <property type="entry name" value="HTH_LACI_1"/>
    <property type="match status" value="1"/>
</dbReference>
<evidence type="ECO:0000313" key="5">
    <source>
        <dbReference type="EMBL" id="KPL60485.1"/>
    </source>
</evidence>
<evidence type="ECO:0000256" key="2">
    <source>
        <dbReference type="ARBA" id="ARBA00023125"/>
    </source>
</evidence>
<keyword evidence="1" id="KW-0805">Transcription regulation</keyword>
<evidence type="ECO:0000259" key="4">
    <source>
        <dbReference type="PROSITE" id="PS50932"/>
    </source>
</evidence>
<dbReference type="Gene3D" id="3.40.50.2300">
    <property type="match status" value="2"/>
</dbReference>
<dbReference type="CDD" id="cd06267">
    <property type="entry name" value="PBP1_LacI_sugar_binding-like"/>
    <property type="match status" value="1"/>
</dbReference>
<accession>A0A0P6W306</accession>
<dbReference type="InterPro" id="IPR010982">
    <property type="entry name" value="Lambda_DNA-bd_dom_sf"/>
</dbReference>
<dbReference type="PATRIC" id="fig|218284.4.peg.2101"/>
<dbReference type="OrthoDB" id="9775106at2"/>
<organism evidence="5 6">
    <name type="scientific">Rossellomorea vietnamensis</name>
    <dbReference type="NCBI Taxonomy" id="218284"/>
    <lineage>
        <taxon>Bacteria</taxon>
        <taxon>Bacillati</taxon>
        <taxon>Bacillota</taxon>
        <taxon>Bacilli</taxon>
        <taxon>Bacillales</taxon>
        <taxon>Bacillaceae</taxon>
        <taxon>Rossellomorea</taxon>
    </lineage>
</organism>
<protein>
    <submittedName>
        <fullName evidence="5">Transcriptional regulator</fullName>
    </submittedName>
</protein>
<evidence type="ECO:0000313" key="6">
    <source>
        <dbReference type="Proteomes" id="UP000050398"/>
    </source>
</evidence>
<dbReference type="PANTHER" id="PTHR30146:SF109">
    <property type="entry name" value="HTH-TYPE TRANSCRIPTIONAL REGULATOR GALS"/>
    <property type="match status" value="1"/>
</dbReference>
<keyword evidence="3" id="KW-0804">Transcription</keyword>
<dbReference type="Proteomes" id="UP000050398">
    <property type="component" value="Unassembled WGS sequence"/>
</dbReference>
<dbReference type="InterPro" id="IPR000843">
    <property type="entry name" value="HTH_LacI"/>
</dbReference>
<comment type="caution">
    <text evidence="5">The sequence shown here is derived from an EMBL/GenBank/DDBJ whole genome shotgun (WGS) entry which is preliminary data.</text>
</comment>
<evidence type="ECO:0000256" key="3">
    <source>
        <dbReference type="ARBA" id="ARBA00023163"/>
    </source>
</evidence>
<feature type="domain" description="HTH lacI-type" evidence="4">
    <location>
        <begin position="1"/>
        <end position="55"/>
    </location>
</feature>
<dbReference type="GO" id="GO:0000976">
    <property type="term" value="F:transcription cis-regulatory region binding"/>
    <property type="evidence" value="ECO:0007669"/>
    <property type="project" value="TreeGrafter"/>
</dbReference>
<dbReference type="CDD" id="cd01392">
    <property type="entry name" value="HTH_LacI"/>
    <property type="match status" value="1"/>
</dbReference>
<dbReference type="GO" id="GO:0003700">
    <property type="term" value="F:DNA-binding transcription factor activity"/>
    <property type="evidence" value="ECO:0007669"/>
    <property type="project" value="TreeGrafter"/>
</dbReference>
<dbReference type="SMART" id="SM00354">
    <property type="entry name" value="HTH_LACI"/>
    <property type="match status" value="1"/>
</dbReference>
<dbReference type="PANTHER" id="PTHR30146">
    <property type="entry name" value="LACI-RELATED TRANSCRIPTIONAL REPRESSOR"/>
    <property type="match status" value="1"/>
</dbReference>